<name>A0A5J6FEC9_9ACTN</name>
<keyword evidence="1" id="KW-1133">Transmembrane helix</keyword>
<evidence type="ECO:0000256" key="1">
    <source>
        <dbReference type="SAM" id="Phobius"/>
    </source>
</evidence>
<feature type="transmembrane region" description="Helical" evidence="1">
    <location>
        <begin position="94"/>
        <end position="127"/>
    </location>
</feature>
<dbReference type="AlphaFoldDB" id="A0A5J6FEC9"/>
<dbReference type="Proteomes" id="UP000326178">
    <property type="component" value="Chromosome"/>
</dbReference>
<dbReference type="InterPro" id="IPR058581">
    <property type="entry name" value="TM_HPP"/>
</dbReference>
<dbReference type="PANTHER" id="PTHR33741:SF5">
    <property type="entry name" value="TRANSMEMBRANE PROTEIN DDB_G0269096-RELATED"/>
    <property type="match status" value="1"/>
</dbReference>
<protein>
    <submittedName>
        <fullName evidence="3">HPP family protein</fullName>
    </submittedName>
</protein>
<feature type="transmembrane region" description="Helical" evidence="1">
    <location>
        <begin position="63"/>
        <end position="82"/>
    </location>
</feature>
<evidence type="ECO:0000259" key="2">
    <source>
        <dbReference type="Pfam" id="PF04982"/>
    </source>
</evidence>
<feature type="transmembrane region" description="Helical" evidence="1">
    <location>
        <begin position="147"/>
        <end position="169"/>
    </location>
</feature>
<dbReference type="Pfam" id="PF04982">
    <property type="entry name" value="TM_HPP"/>
    <property type="match status" value="1"/>
</dbReference>
<dbReference type="EMBL" id="CP023702">
    <property type="protein sequence ID" value="QEU74768.1"/>
    <property type="molecule type" value="Genomic_DNA"/>
</dbReference>
<reference evidence="3 4" key="1">
    <citation type="submission" date="2017-09" db="EMBL/GenBank/DDBJ databases">
        <authorList>
            <person name="Lee N."/>
            <person name="Cho B.-K."/>
        </authorList>
    </citation>
    <scope>NUCLEOTIDE SEQUENCE [LARGE SCALE GENOMIC DNA]</scope>
    <source>
        <strain evidence="3 4">ATCC 12769</strain>
    </source>
</reference>
<feature type="domain" description="HPP transmembrane region" evidence="2">
    <location>
        <begin position="32"/>
        <end position="179"/>
    </location>
</feature>
<keyword evidence="1" id="KW-0472">Membrane</keyword>
<organism evidence="3 4">
    <name type="scientific">Streptomyces nitrosporeus</name>
    <dbReference type="NCBI Taxonomy" id="28894"/>
    <lineage>
        <taxon>Bacteria</taxon>
        <taxon>Bacillati</taxon>
        <taxon>Actinomycetota</taxon>
        <taxon>Actinomycetes</taxon>
        <taxon>Kitasatosporales</taxon>
        <taxon>Streptomycetaceae</taxon>
        <taxon>Streptomyces</taxon>
    </lineage>
</organism>
<feature type="transmembrane region" description="Helical" evidence="1">
    <location>
        <begin position="33"/>
        <end position="57"/>
    </location>
</feature>
<evidence type="ECO:0000313" key="3">
    <source>
        <dbReference type="EMBL" id="QEU74768.1"/>
    </source>
</evidence>
<dbReference type="RefSeq" id="WP_150490069.1">
    <property type="nucleotide sequence ID" value="NZ_BMUV01000002.1"/>
</dbReference>
<sequence>MEGTSVSDTQVSELPSQRRLSSVLTSKAPARPALPVVSVATLGGVTALVALVALGVLLDQTVLIPPLAASAALVFAAPALPLAQPRSVIGGQLVSAVVGFVCLAVGGSSVWTSAVAGGLAIGAMALARTPHSPAAATAVIVVVTQPSTVLFLLLLLLATAVIVGVGILAGRSGRTPRYPTYWW</sequence>
<dbReference type="PANTHER" id="PTHR33741">
    <property type="entry name" value="TRANSMEMBRANE PROTEIN DDB_G0269096-RELATED"/>
    <property type="match status" value="1"/>
</dbReference>
<dbReference type="KEGG" id="snk:CP967_24750"/>
<proteinExistence type="predicted"/>
<evidence type="ECO:0000313" key="4">
    <source>
        <dbReference type="Proteomes" id="UP000326178"/>
    </source>
</evidence>
<keyword evidence="1" id="KW-0812">Transmembrane</keyword>
<dbReference type="InterPro" id="IPR007065">
    <property type="entry name" value="HPP"/>
</dbReference>
<dbReference type="OrthoDB" id="9811720at2"/>
<accession>A0A5J6FEC9</accession>
<gene>
    <name evidence="3" type="ORF">CP967_24750</name>
</gene>
<keyword evidence="4" id="KW-1185">Reference proteome</keyword>